<reference evidence="3" key="1">
    <citation type="journal article" date="2019" name="Int. J. Syst. Evol. Microbiol.">
        <title>The Global Catalogue of Microorganisms (GCM) 10K type strain sequencing project: providing services to taxonomists for standard genome sequencing and annotation.</title>
        <authorList>
            <consortium name="The Broad Institute Genomics Platform"/>
            <consortium name="The Broad Institute Genome Sequencing Center for Infectious Disease"/>
            <person name="Wu L."/>
            <person name="Ma J."/>
        </authorList>
    </citation>
    <scope>NUCLEOTIDE SEQUENCE [LARGE SCALE GENOMIC DNA]</scope>
    <source>
        <strain evidence="3">NBRC 101365</strain>
    </source>
</reference>
<comment type="caution">
    <text evidence="2">The sequence shown here is derived from an EMBL/GenBank/DDBJ whole genome shotgun (WGS) entry which is preliminary data.</text>
</comment>
<evidence type="ECO:0000313" key="3">
    <source>
        <dbReference type="Proteomes" id="UP001156882"/>
    </source>
</evidence>
<evidence type="ECO:0000313" key="2">
    <source>
        <dbReference type="EMBL" id="GLS22284.1"/>
    </source>
</evidence>
<feature type="region of interest" description="Disordered" evidence="1">
    <location>
        <begin position="78"/>
        <end position="107"/>
    </location>
</feature>
<evidence type="ECO:0000256" key="1">
    <source>
        <dbReference type="SAM" id="MobiDB-lite"/>
    </source>
</evidence>
<gene>
    <name evidence="2" type="ORF">GCM10007874_53020</name>
</gene>
<keyword evidence="3" id="KW-1185">Reference proteome</keyword>
<sequence>MAERAAIRLVVMAVIVLLSASIFSTAPATARLLRNCSGPGTEAWQGCCAGQEGKTFWQRFFAGPCTLARGDIGGRDRALGASAISPPTHERGGSTGGVVNQPQPSEP</sequence>
<accession>A0ABQ6CQ53</accession>
<organism evidence="2 3">
    <name type="scientific">Labrys miyagiensis</name>
    <dbReference type="NCBI Taxonomy" id="346912"/>
    <lineage>
        <taxon>Bacteria</taxon>
        <taxon>Pseudomonadati</taxon>
        <taxon>Pseudomonadota</taxon>
        <taxon>Alphaproteobacteria</taxon>
        <taxon>Hyphomicrobiales</taxon>
        <taxon>Xanthobacteraceae</taxon>
        <taxon>Labrys</taxon>
    </lineage>
</organism>
<feature type="compositionally biased region" description="Polar residues" evidence="1">
    <location>
        <begin position="97"/>
        <end position="107"/>
    </location>
</feature>
<proteinExistence type="predicted"/>
<protein>
    <submittedName>
        <fullName evidence="2">Uncharacterized protein</fullName>
    </submittedName>
</protein>
<dbReference type="EMBL" id="BSPC01000059">
    <property type="protein sequence ID" value="GLS22284.1"/>
    <property type="molecule type" value="Genomic_DNA"/>
</dbReference>
<dbReference type="Proteomes" id="UP001156882">
    <property type="component" value="Unassembled WGS sequence"/>
</dbReference>
<name>A0ABQ6CQ53_9HYPH</name>